<feature type="domain" description="DUF3251" evidence="3">
    <location>
        <begin position="27"/>
        <end position="178"/>
    </location>
</feature>
<name>A0ABX0RDJ0_9GAMM</name>
<gene>
    <name evidence="4" type="ORF">F3J40_17655</name>
</gene>
<feature type="coiled-coil region" evidence="1">
    <location>
        <begin position="29"/>
        <end position="56"/>
    </location>
</feature>
<reference evidence="4 5" key="1">
    <citation type="journal article" date="2019" name="bioRxiv">
        <title>Bacteria contribute to plant secondary compound degradation in a generalist herbivore system.</title>
        <authorList>
            <person name="Francoeur C.B."/>
            <person name="Khadempour L."/>
            <person name="Moreira-Soto R.D."/>
            <person name="Gotting K."/>
            <person name="Book A.J."/>
            <person name="Pinto-Tomas A.A."/>
            <person name="Keefover-Ring K."/>
            <person name="Currie C.R."/>
        </authorList>
    </citation>
    <scope>NUCLEOTIDE SEQUENCE [LARGE SCALE GENOMIC DNA]</scope>
    <source>
        <strain evidence="4">Acro-835</strain>
    </source>
</reference>
<dbReference type="EMBL" id="VWXF01000008">
    <property type="protein sequence ID" value="NIF23408.1"/>
    <property type="molecule type" value="Genomic_DNA"/>
</dbReference>
<evidence type="ECO:0000256" key="2">
    <source>
        <dbReference type="SAM" id="SignalP"/>
    </source>
</evidence>
<keyword evidence="1" id="KW-0175">Coiled coil</keyword>
<feature type="chain" id="PRO_5046521546" evidence="2">
    <location>
        <begin position="24"/>
        <end position="186"/>
    </location>
</feature>
<dbReference type="Proteomes" id="UP001515683">
    <property type="component" value="Unassembled WGS sequence"/>
</dbReference>
<evidence type="ECO:0000313" key="5">
    <source>
        <dbReference type="Proteomes" id="UP001515683"/>
    </source>
</evidence>
<evidence type="ECO:0000259" key="3">
    <source>
        <dbReference type="Pfam" id="PF11622"/>
    </source>
</evidence>
<dbReference type="InterPro" id="IPR021658">
    <property type="entry name" value="DUF3251"/>
</dbReference>
<comment type="caution">
    <text evidence="4">The sequence shown here is derived from an EMBL/GenBank/DDBJ whole genome shotgun (WGS) entry which is preliminary data.</text>
</comment>
<evidence type="ECO:0000313" key="4">
    <source>
        <dbReference type="EMBL" id="NIF23408.1"/>
    </source>
</evidence>
<dbReference type="Gene3D" id="2.60.40.1620">
    <property type="entry name" value="Lipoprotein YajI-like"/>
    <property type="match status" value="1"/>
</dbReference>
<keyword evidence="2" id="KW-0732">Signal</keyword>
<dbReference type="PROSITE" id="PS51257">
    <property type="entry name" value="PROKAR_LIPOPROTEIN"/>
    <property type="match status" value="1"/>
</dbReference>
<organism evidence="4 5">
    <name type="scientific">Candidatus Pantoea multigeneris</name>
    <dbReference type="NCBI Taxonomy" id="2608357"/>
    <lineage>
        <taxon>Bacteria</taxon>
        <taxon>Pseudomonadati</taxon>
        <taxon>Pseudomonadota</taxon>
        <taxon>Gammaproteobacteria</taxon>
        <taxon>Enterobacterales</taxon>
        <taxon>Erwiniaceae</taxon>
        <taxon>Pantoea</taxon>
    </lineage>
</organism>
<dbReference type="RefSeq" id="WP_167016635.1">
    <property type="nucleotide sequence ID" value="NZ_VWXF01000008.1"/>
</dbReference>
<sequence length="186" mass="19699">MFNRTLCAPFALSLLILSGCSSTTPSPQVKQLHQEVSQLSQQMQQLTGQAEALETQGQLNSQAAQGAWLLPLAKTPVLLQTQLGEIRLSLGQVKGDVEGSRVDLTLSSSNHQPLPALSASVVWGELDPTSGKPLNASSQQQTLVIPASLTPQSSVTVPLHLGGLAPEQLGFIRVHDVMSNGEPLTH</sequence>
<protein>
    <submittedName>
        <fullName evidence="4">DUF3251 domain-containing protein</fullName>
    </submittedName>
</protein>
<evidence type="ECO:0000256" key="1">
    <source>
        <dbReference type="SAM" id="Coils"/>
    </source>
</evidence>
<dbReference type="Pfam" id="PF11622">
    <property type="entry name" value="DUF3251"/>
    <property type="match status" value="1"/>
</dbReference>
<accession>A0ABX0RDJ0</accession>
<keyword evidence="5" id="KW-1185">Reference proteome</keyword>
<feature type="signal peptide" evidence="2">
    <location>
        <begin position="1"/>
        <end position="23"/>
    </location>
</feature>
<dbReference type="InterPro" id="IPR037125">
    <property type="entry name" value="YajI-like_sf"/>
</dbReference>
<dbReference type="NCBIfam" id="NF008575">
    <property type="entry name" value="PRK11530.1"/>
    <property type="match status" value="1"/>
</dbReference>
<proteinExistence type="predicted"/>